<accession>A0A0E9X754</accession>
<sequence length="87" mass="10390">MYLQLSIALHLYKCCYIKKGTWEGSFKHHHTHQNYSDPSVRHNKRLRSINIIKRLTSTHMFKTGWSGVFYNKQTKKKSKIVLWANLL</sequence>
<protein>
    <submittedName>
        <fullName evidence="1">Uncharacterized protein</fullName>
    </submittedName>
</protein>
<organism evidence="1">
    <name type="scientific">Anguilla anguilla</name>
    <name type="common">European freshwater eel</name>
    <name type="synonym">Muraena anguilla</name>
    <dbReference type="NCBI Taxonomy" id="7936"/>
    <lineage>
        <taxon>Eukaryota</taxon>
        <taxon>Metazoa</taxon>
        <taxon>Chordata</taxon>
        <taxon>Craniata</taxon>
        <taxon>Vertebrata</taxon>
        <taxon>Euteleostomi</taxon>
        <taxon>Actinopterygii</taxon>
        <taxon>Neopterygii</taxon>
        <taxon>Teleostei</taxon>
        <taxon>Anguilliformes</taxon>
        <taxon>Anguillidae</taxon>
        <taxon>Anguilla</taxon>
    </lineage>
</organism>
<reference evidence="1" key="1">
    <citation type="submission" date="2014-11" db="EMBL/GenBank/DDBJ databases">
        <authorList>
            <person name="Amaro Gonzalez C."/>
        </authorList>
    </citation>
    <scope>NUCLEOTIDE SEQUENCE</scope>
</reference>
<name>A0A0E9X754_ANGAN</name>
<proteinExistence type="predicted"/>
<evidence type="ECO:0000313" key="1">
    <source>
        <dbReference type="EMBL" id="JAH97700.1"/>
    </source>
</evidence>
<dbReference type="AlphaFoldDB" id="A0A0E9X754"/>
<dbReference type="EMBL" id="GBXM01010877">
    <property type="protein sequence ID" value="JAH97700.1"/>
    <property type="molecule type" value="Transcribed_RNA"/>
</dbReference>
<reference evidence="1" key="2">
    <citation type="journal article" date="2015" name="Fish Shellfish Immunol.">
        <title>Early steps in the European eel (Anguilla anguilla)-Vibrio vulnificus interaction in the gills: Role of the RtxA13 toxin.</title>
        <authorList>
            <person name="Callol A."/>
            <person name="Pajuelo D."/>
            <person name="Ebbesson L."/>
            <person name="Teles M."/>
            <person name="MacKenzie S."/>
            <person name="Amaro C."/>
        </authorList>
    </citation>
    <scope>NUCLEOTIDE SEQUENCE</scope>
</reference>